<sequence length="760" mass="87923">MAIKSERVGNLVIFQENDLKGNLIKAVFFNYAPVARFNTDDINERRVAAIELVERGLCNQKQAGRICGFHRNTVFKLLRTKRLLGLEAIFEDNRGLKVPYKYINEIRSHIKKLQRQYPDWTDQAIADQAAKDLNIEISRSSVARIRTEKADNRRDKNRPGKKELIELAEIAESIDKEDYDGRQLRLNFERDPELRKKSEESEKEAAPKGERETEKRLIKRLQQGEPNSFCGGLMHNLYLQEVDFEELLSPFPLRPGAGYQSWEILATLFHSINLSIPSIEALKLVNAPELGILAGMNKSPDKETMRTLLGRMAEFNLSGDLVDGFATRLLQQGQIDPEVFFIDGHFLPYYGLKVIAKGYFTVRRLAMRGNELYAVTDLQRKPLFFFTESNEIDFRPIISRAADKLIELGISRPMLVFDRGGYGVHFFSDLSEKADFITWAKYLGDKSLARISEESFSIGLFFDDQKYLVAEDVRTVKETIQTAKKDGRTTPTSMTLRLVVIQDVKTGKRIGIYTNNTSRPLYDIAYYMLQRWGDSENFFKEMMARFNLDYHPGYDIKELEQQPLVENPDIPLIKKAIRGLKKEVQELEREILIAEGKLARRKDKRLDNKISNLRNKIEEKSNDIAQFECKLSTIPDKISILDILQGKPMSRSDLEKKKLYDLMQFMAFHSRERLVEIFRACYDDHRDIKPVLDMITTRAGYVKLIGQTLFVVLDWIESKKHRKAAERFCRLLNQKAIKLVGRLNVKLFFHVSRIPHNGLN</sequence>
<evidence type="ECO:0000313" key="1">
    <source>
        <dbReference type="EMBL" id="PXF59422.1"/>
    </source>
</evidence>
<organism evidence="1 2">
    <name type="scientific">Candidatus Methanogaster sp</name>
    <dbReference type="NCBI Taxonomy" id="3386292"/>
    <lineage>
        <taxon>Archaea</taxon>
        <taxon>Methanobacteriati</taxon>
        <taxon>Methanobacteriota</taxon>
        <taxon>Stenosarchaea group</taxon>
        <taxon>Methanomicrobia</taxon>
        <taxon>Methanosarcinales</taxon>
        <taxon>ANME-2 cluster</taxon>
        <taxon>Candidatus Methanogasteraceae</taxon>
        <taxon>Candidatus Methanogaster</taxon>
    </lineage>
</organism>
<proteinExistence type="predicted"/>
<reference evidence="1" key="1">
    <citation type="submission" date="2018-01" db="EMBL/GenBank/DDBJ databases">
        <authorList>
            <person name="Krukenberg V."/>
        </authorList>
    </citation>
    <scope>NUCLEOTIDE SEQUENCE</scope>
    <source>
        <strain evidence="1">E20ANME2</strain>
    </source>
</reference>
<dbReference type="Proteomes" id="UP000248329">
    <property type="component" value="Unassembled WGS sequence"/>
</dbReference>
<comment type="caution">
    <text evidence="1">The sequence shown here is derived from an EMBL/GenBank/DDBJ whole genome shotgun (WGS) entry which is preliminary data.</text>
</comment>
<dbReference type="EMBL" id="PQXF01000025">
    <property type="protein sequence ID" value="PXF59422.1"/>
    <property type="molecule type" value="Genomic_DNA"/>
</dbReference>
<accession>A0AC61L0X4</accession>
<name>A0AC61L0X4_9EURY</name>
<protein>
    <submittedName>
        <fullName evidence="1">Uncharacterized protein</fullName>
    </submittedName>
</protein>
<gene>
    <name evidence="1" type="ORF">C4B59_11450</name>
</gene>
<evidence type="ECO:0000313" key="2">
    <source>
        <dbReference type="Proteomes" id="UP000248329"/>
    </source>
</evidence>